<evidence type="ECO:0000313" key="1">
    <source>
        <dbReference type="EMBL" id="CAG5119705.1"/>
    </source>
</evidence>
<comment type="caution">
    <text evidence="1">The sequence shown here is derived from an EMBL/GenBank/DDBJ whole genome shotgun (WGS) entry which is preliminary data.</text>
</comment>
<name>A0A8S3YVN8_9EUPU</name>
<gene>
    <name evidence="1" type="ORF">CUNI_LOCUS5263</name>
</gene>
<dbReference type="EMBL" id="CAJHNH020000762">
    <property type="protein sequence ID" value="CAG5119705.1"/>
    <property type="molecule type" value="Genomic_DNA"/>
</dbReference>
<accession>A0A8S3YVN8</accession>
<reference evidence="1" key="1">
    <citation type="submission" date="2021-04" db="EMBL/GenBank/DDBJ databases">
        <authorList>
            <consortium name="Molecular Ecology Group"/>
        </authorList>
    </citation>
    <scope>NUCLEOTIDE SEQUENCE</scope>
</reference>
<keyword evidence="2" id="KW-1185">Reference proteome</keyword>
<sequence length="285" mass="32305">VPAVVHSITESQILAMRQQCQLVWESYFSSVDKIINTVLEVVKNRIHTNLVRPSYHWNTVPGAHVVLPEWSDIPNNYPFYYGPTGEVPSDKFTAVIYAVSPVTASSPLFRVLKMVAKSHYCHKVSHSWCLTLGVSFRVTKSRCLIHGLISCLVQTEKMISTNIIFSYILDITGLSFVITKNNQLVPRTSRWSDSISSRDSSAWMSLWSTLTCICSGLTQLLISEIDPTVSCARAHARTHTHTHTHTLTFLYHRYYGSLRACPTLVQTYWKTHVTPQKYTTPKTIT</sequence>
<proteinExistence type="predicted"/>
<dbReference type="Proteomes" id="UP000678393">
    <property type="component" value="Unassembled WGS sequence"/>
</dbReference>
<dbReference type="OrthoDB" id="5954868at2759"/>
<dbReference type="AlphaFoldDB" id="A0A8S3YVN8"/>
<feature type="non-terminal residue" evidence="1">
    <location>
        <position position="1"/>
    </location>
</feature>
<protein>
    <submittedName>
        <fullName evidence="1">Uncharacterized protein</fullName>
    </submittedName>
</protein>
<organism evidence="1 2">
    <name type="scientific">Candidula unifasciata</name>
    <dbReference type="NCBI Taxonomy" id="100452"/>
    <lineage>
        <taxon>Eukaryota</taxon>
        <taxon>Metazoa</taxon>
        <taxon>Spiralia</taxon>
        <taxon>Lophotrochozoa</taxon>
        <taxon>Mollusca</taxon>
        <taxon>Gastropoda</taxon>
        <taxon>Heterobranchia</taxon>
        <taxon>Euthyneura</taxon>
        <taxon>Panpulmonata</taxon>
        <taxon>Eupulmonata</taxon>
        <taxon>Stylommatophora</taxon>
        <taxon>Helicina</taxon>
        <taxon>Helicoidea</taxon>
        <taxon>Geomitridae</taxon>
        <taxon>Candidula</taxon>
    </lineage>
</organism>
<evidence type="ECO:0000313" key="2">
    <source>
        <dbReference type="Proteomes" id="UP000678393"/>
    </source>
</evidence>